<keyword evidence="8" id="KW-1185">Reference proteome</keyword>
<keyword evidence="4" id="KW-0408">Iron</keyword>
<dbReference type="Proteomes" id="UP001600943">
    <property type="component" value="Unassembled WGS sequence"/>
</dbReference>
<evidence type="ECO:0000313" key="8">
    <source>
        <dbReference type="Proteomes" id="UP001600943"/>
    </source>
</evidence>
<proteinExistence type="predicted"/>
<dbReference type="PANTHER" id="PTHR43273">
    <property type="entry name" value="ANAEROBIC SULFATASE-MATURATING ENZYME HOMOLOG ASLB-RELATED"/>
    <property type="match status" value="1"/>
</dbReference>
<dbReference type="SFLD" id="SFLDG01386">
    <property type="entry name" value="main_SPASM_domain-containing"/>
    <property type="match status" value="1"/>
</dbReference>
<keyword evidence="3" id="KW-0479">Metal-binding</keyword>
<keyword evidence="2" id="KW-0949">S-adenosyl-L-methionine</keyword>
<gene>
    <name evidence="7" type="ORF">K040078D81_36020</name>
</gene>
<dbReference type="SFLD" id="SFLDS00029">
    <property type="entry name" value="Radical_SAM"/>
    <property type="match status" value="1"/>
</dbReference>
<dbReference type="EMBL" id="BAABYW010000001">
    <property type="protein sequence ID" value="GAA6409485.1"/>
    <property type="molecule type" value="Genomic_DNA"/>
</dbReference>
<dbReference type="InterPro" id="IPR013785">
    <property type="entry name" value="Aldolase_TIM"/>
</dbReference>
<evidence type="ECO:0000256" key="5">
    <source>
        <dbReference type="ARBA" id="ARBA00023014"/>
    </source>
</evidence>
<comment type="caution">
    <text evidence="7">The sequence shown here is derived from an EMBL/GenBank/DDBJ whole genome shotgun (WGS) entry which is preliminary data.</text>
</comment>
<evidence type="ECO:0000259" key="6">
    <source>
        <dbReference type="PROSITE" id="PS51918"/>
    </source>
</evidence>
<comment type="cofactor">
    <cofactor evidence="1">
        <name>[4Fe-4S] cluster</name>
        <dbReference type="ChEBI" id="CHEBI:49883"/>
    </cofactor>
</comment>
<dbReference type="NCBIfam" id="TIGR04085">
    <property type="entry name" value="rSAM_more_4Fe4S"/>
    <property type="match status" value="1"/>
</dbReference>
<dbReference type="SUPFAM" id="SSF102114">
    <property type="entry name" value="Radical SAM enzymes"/>
    <property type="match status" value="1"/>
</dbReference>
<name>A0ABQ0BDE7_9FIRM</name>
<sequence length="431" mass="48232">MNRICSRKLTMPTQDPNAREIEVFFLSTRDWAHQLVYIPAAQRVASLPEELSADLQANPDALDERLLGMLPASADEWLMFCPKPSAFPTFCINLTDGCNLGCRYCYLSTDRAPAPLMSKDQVRSIVQAIVKKKVQSETFPIIPVTFYGGGEPTLNEELFRYAVEYLRDYAGQHRMVARMSMTTNVNYPNPELSKFIIQNFANVTVSIDGPEDIQNQQRPRANGHASFDRVMRNAEQLHKSDCTVCFRATVTAQSLVHIDRIVDFFAEEFPGCTVIVSPMLTVGHGSHTTLTPPDPEAYTCGIYEAYSRAKALGIRLLTPETSHLSPRLFFCGAAQGSLMIISPDGLITSCAQVEEKSRFSTGQFLFEQEEICYCDSHSKSMSVDNYPECADCFCKYTCCGGCPETRISKSGDMHCELTRNITADLLYSRLR</sequence>
<evidence type="ECO:0000256" key="1">
    <source>
        <dbReference type="ARBA" id="ARBA00001966"/>
    </source>
</evidence>
<dbReference type="InterPro" id="IPR058240">
    <property type="entry name" value="rSAM_sf"/>
</dbReference>
<dbReference type="InterPro" id="IPR023885">
    <property type="entry name" value="4Fe4S-binding_SPASM_dom"/>
</dbReference>
<dbReference type="SFLD" id="SFLDG01384">
    <property type="entry name" value="thioether_bond_formation_requi"/>
    <property type="match status" value="1"/>
</dbReference>
<feature type="domain" description="Radical SAM core" evidence="6">
    <location>
        <begin position="84"/>
        <end position="315"/>
    </location>
</feature>
<dbReference type="SFLD" id="SFLDG01067">
    <property type="entry name" value="SPASM/twitch_domain_containing"/>
    <property type="match status" value="1"/>
</dbReference>
<reference evidence="7 8" key="1">
    <citation type="submission" date="2024-04" db="EMBL/GenBank/DDBJ databases">
        <title>Defined microbial consortia suppress multidrug-resistant proinflammatory Enterobacteriaceae via ecological control.</title>
        <authorList>
            <person name="Furuichi M."/>
            <person name="Kawaguchi T."/>
            <person name="Pust M."/>
            <person name="Yasuma K."/>
            <person name="Plichta D."/>
            <person name="Hasegawa N."/>
            <person name="Ohya T."/>
            <person name="Bhattarai S."/>
            <person name="Sasajima S."/>
            <person name="Aoto Y."/>
            <person name="Tuganbaev T."/>
            <person name="Yaginuma M."/>
            <person name="Ueda M."/>
            <person name="Okahashi N."/>
            <person name="Amafuji K."/>
            <person name="Kiridooshi Y."/>
            <person name="Sugita K."/>
            <person name="Strazar M."/>
            <person name="Skelly A."/>
            <person name="Suda W."/>
            <person name="Hattori M."/>
            <person name="Nakamoto N."/>
            <person name="Caballero S."/>
            <person name="Norman J."/>
            <person name="Olle B."/>
            <person name="Tanoue T."/>
            <person name="Arita M."/>
            <person name="Bucci V."/>
            <person name="Atarashi K."/>
            <person name="Xavier R."/>
            <person name="Honda K."/>
        </authorList>
    </citation>
    <scope>NUCLEOTIDE SEQUENCE [LARGE SCALE GENOMIC DNA]</scope>
    <source>
        <strain evidence="8">k04-0078-D8-1</strain>
    </source>
</reference>
<dbReference type="Gene3D" id="3.20.20.70">
    <property type="entry name" value="Aldolase class I"/>
    <property type="match status" value="1"/>
</dbReference>
<evidence type="ECO:0000256" key="3">
    <source>
        <dbReference type="ARBA" id="ARBA00022723"/>
    </source>
</evidence>
<evidence type="ECO:0000313" key="7">
    <source>
        <dbReference type="EMBL" id="GAA6409485.1"/>
    </source>
</evidence>
<dbReference type="InterPro" id="IPR007197">
    <property type="entry name" value="rSAM"/>
</dbReference>
<dbReference type="RefSeq" id="WP_390407253.1">
    <property type="nucleotide sequence ID" value="NZ_BAABYW010000001.1"/>
</dbReference>
<keyword evidence="5" id="KW-0411">Iron-sulfur</keyword>
<accession>A0ABQ0BDE7</accession>
<dbReference type="CDD" id="cd01335">
    <property type="entry name" value="Radical_SAM"/>
    <property type="match status" value="1"/>
</dbReference>
<evidence type="ECO:0000256" key="2">
    <source>
        <dbReference type="ARBA" id="ARBA00022691"/>
    </source>
</evidence>
<dbReference type="Pfam" id="PF04055">
    <property type="entry name" value="Radical_SAM"/>
    <property type="match status" value="1"/>
</dbReference>
<protein>
    <recommendedName>
        <fullName evidence="6">Radical SAM core domain-containing protein</fullName>
    </recommendedName>
</protein>
<dbReference type="PROSITE" id="PS51918">
    <property type="entry name" value="RADICAL_SAM"/>
    <property type="match status" value="1"/>
</dbReference>
<dbReference type="PANTHER" id="PTHR43273:SF8">
    <property type="entry name" value="RADICAL SAM DOMAIN PROTEIN"/>
    <property type="match status" value="1"/>
</dbReference>
<dbReference type="InterPro" id="IPR023867">
    <property type="entry name" value="Sulphatase_maturase_rSAM"/>
</dbReference>
<evidence type="ECO:0000256" key="4">
    <source>
        <dbReference type="ARBA" id="ARBA00023004"/>
    </source>
</evidence>
<organism evidence="7 8">
    <name type="scientific">Blautia hominis</name>
    <dbReference type="NCBI Taxonomy" id="2025493"/>
    <lineage>
        <taxon>Bacteria</taxon>
        <taxon>Bacillati</taxon>
        <taxon>Bacillota</taxon>
        <taxon>Clostridia</taxon>
        <taxon>Lachnospirales</taxon>
        <taxon>Lachnospiraceae</taxon>
        <taxon>Blautia</taxon>
    </lineage>
</organism>